<dbReference type="SUPFAM" id="SSF46689">
    <property type="entry name" value="Homeodomain-like"/>
    <property type="match status" value="1"/>
</dbReference>
<keyword evidence="2" id="KW-0238">DNA-binding</keyword>
<comment type="caution">
    <text evidence="5">The sequence shown here is derived from an EMBL/GenBank/DDBJ whole genome shotgun (WGS) entry which is preliminary data.</text>
</comment>
<dbReference type="RefSeq" id="WP_234622463.1">
    <property type="nucleotide sequence ID" value="NZ_JAHWXT010000001.1"/>
</dbReference>
<gene>
    <name evidence="5" type="ORF">KW868_00805</name>
</gene>
<dbReference type="InterPro" id="IPR018060">
    <property type="entry name" value="HTH_AraC"/>
</dbReference>
<dbReference type="PROSITE" id="PS01124">
    <property type="entry name" value="HTH_ARAC_FAMILY_2"/>
    <property type="match status" value="1"/>
</dbReference>
<feature type="domain" description="HTH araC/xylS-type" evidence="4">
    <location>
        <begin position="246"/>
        <end position="342"/>
    </location>
</feature>
<dbReference type="Proteomes" id="UP000887320">
    <property type="component" value="Unassembled WGS sequence"/>
</dbReference>
<dbReference type="Gene3D" id="1.10.10.60">
    <property type="entry name" value="Homeodomain-like"/>
    <property type="match status" value="1"/>
</dbReference>
<organism evidence="5 6">
    <name type="scientific">Acinetobacter guillouiae</name>
    <name type="common">Acinetobacter genomosp. 11</name>
    <dbReference type="NCBI Taxonomy" id="106649"/>
    <lineage>
        <taxon>Bacteria</taxon>
        <taxon>Pseudomonadati</taxon>
        <taxon>Pseudomonadota</taxon>
        <taxon>Gammaproteobacteria</taxon>
        <taxon>Moraxellales</taxon>
        <taxon>Moraxellaceae</taxon>
        <taxon>Acinetobacter</taxon>
    </lineage>
</organism>
<dbReference type="EMBL" id="JAHWXT010000001">
    <property type="protein sequence ID" value="MCF0263014.1"/>
    <property type="molecule type" value="Genomic_DNA"/>
</dbReference>
<dbReference type="InterPro" id="IPR009057">
    <property type="entry name" value="Homeodomain-like_sf"/>
</dbReference>
<dbReference type="Pfam" id="PF12625">
    <property type="entry name" value="Arabinose_bd"/>
    <property type="match status" value="1"/>
</dbReference>
<dbReference type="InterPro" id="IPR032687">
    <property type="entry name" value="AraC-type_N"/>
</dbReference>
<evidence type="ECO:0000256" key="1">
    <source>
        <dbReference type="ARBA" id="ARBA00023015"/>
    </source>
</evidence>
<dbReference type="GO" id="GO:0003700">
    <property type="term" value="F:DNA-binding transcription factor activity"/>
    <property type="evidence" value="ECO:0007669"/>
    <property type="project" value="InterPro"/>
</dbReference>
<evidence type="ECO:0000256" key="2">
    <source>
        <dbReference type="ARBA" id="ARBA00023125"/>
    </source>
</evidence>
<sequence length="351" mass="40619">MSLQQKEIANSQFYIPPMILTSLVHYAEQQHWQYDNWFAAQNLDLEQIRQGHGFVGFSELCEVIHLAVKDTQQQNLGLLLGSSEGQISIGILGFAMQACKTVAEALETALHYHPISGSVLDLTVNLVDDYCEIELSERSNCDELKAFFCDEVFASIITCVNMMLDESYELVSLELSYDHSVYINDYKRIFNCPIYFKTAKNIIRFNKTLLSRSLKNYSPINYQSAILICDQALKQFDQMNQHSLAKVLAHLIESHLPERFDMQQAAQYFHFSERHLRRLLLNEGLNFQLLKQQVLEKKAKQWIEENQSMSEISFNLGFSELREFRRAFKKWTGSSPTEYKKAKLLGSVIRI</sequence>
<keyword evidence="1" id="KW-0805">Transcription regulation</keyword>
<dbReference type="AlphaFoldDB" id="A0A8X8GGT1"/>
<dbReference type="GO" id="GO:0000976">
    <property type="term" value="F:transcription cis-regulatory region binding"/>
    <property type="evidence" value="ECO:0007669"/>
    <property type="project" value="TreeGrafter"/>
</dbReference>
<dbReference type="SMART" id="SM00342">
    <property type="entry name" value="HTH_ARAC"/>
    <property type="match status" value="1"/>
</dbReference>
<name>A0A8X8GGT1_ACIGI</name>
<dbReference type="Pfam" id="PF12833">
    <property type="entry name" value="HTH_18"/>
    <property type="match status" value="1"/>
</dbReference>
<accession>A0A8X8GGT1</accession>
<dbReference type="GO" id="GO:0005829">
    <property type="term" value="C:cytosol"/>
    <property type="evidence" value="ECO:0007669"/>
    <property type="project" value="TreeGrafter"/>
</dbReference>
<evidence type="ECO:0000313" key="5">
    <source>
        <dbReference type="EMBL" id="MCF0263014.1"/>
    </source>
</evidence>
<evidence type="ECO:0000256" key="3">
    <source>
        <dbReference type="ARBA" id="ARBA00023163"/>
    </source>
</evidence>
<dbReference type="PANTHER" id="PTHR47894">
    <property type="entry name" value="HTH-TYPE TRANSCRIPTIONAL REGULATOR GADX"/>
    <property type="match status" value="1"/>
</dbReference>
<dbReference type="PANTHER" id="PTHR47894:SF1">
    <property type="entry name" value="HTH-TYPE TRANSCRIPTIONAL REGULATOR VQSM"/>
    <property type="match status" value="1"/>
</dbReference>
<reference evidence="5" key="1">
    <citation type="submission" date="2021-07" db="EMBL/GenBank/DDBJ databases">
        <authorList>
            <person name="Fernandez M."/>
            <person name="Pereira P."/>
            <person name="Torres Tejerizo G.A."/>
            <person name="Gonzalez P."/>
            <person name="Agostini E."/>
        </authorList>
    </citation>
    <scope>NUCLEOTIDE SEQUENCE</scope>
    <source>
        <strain evidence="5">SFC 500-1A</strain>
    </source>
</reference>
<keyword evidence="3" id="KW-0804">Transcription</keyword>
<evidence type="ECO:0000313" key="6">
    <source>
        <dbReference type="Proteomes" id="UP000887320"/>
    </source>
</evidence>
<evidence type="ECO:0000259" key="4">
    <source>
        <dbReference type="PROSITE" id="PS01124"/>
    </source>
</evidence>
<proteinExistence type="predicted"/>
<protein>
    <submittedName>
        <fullName evidence="5">AraC family transcriptional regulator</fullName>
    </submittedName>
</protein>